<evidence type="ECO:0000256" key="9">
    <source>
        <dbReference type="ARBA" id="ARBA00023136"/>
    </source>
</evidence>
<evidence type="ECO:0000256" key="10">
    <source>
        <dbReference type="ARBA" id="ARBA00023170"/>
    </source>
</evidence>
<accession>A0A8X8XP97</accession>
<evidence type="ECO:0000313" key="13">
    <source>
        <dbReference type="EMBL" id="KAG6418020.1"/>
    </source>
</evidence>
<comment type="subcellular location">
    <subcellularLocation>
        <location evidence="1">Cell membrane</location>
        <topology evidence="1">Single-pass type I membrane protein</topology>
    </subcellularLocation>
</comment>
<evidence type="ECO:0000256" key="6">
    <source>
        <dbReference type="ARBA" id="ARBA00022729"/>
    </source>
</evidence>
<dbReference type="FunFam" id="3.80.10.10:FF:000275">
    <property type="entry name" value="Leucine-rich repeat receptor-like protein kinase"/>
    <property type="match status" value="1"/>
</dbReference>
<dbReference type="Pfam" id="PF00560">
    <property type="entry name" value="LRR_1"/>
    <property type="match status" value="3"/>
</dbReference>
<dbReference type="PANTHER" id="PTHR27004:SF468">
    <property type="entry name" value="OS01G0891601 PROTEIN"/>
    <property type="match status" value="1"/>
</dbReference>
<keyword evidence="10" id="KW-0675">Receptor</keyword>
<keyword evidence="7" id="KW-0677">Repeat</keyword>
<dbReference type="Gene3D" id="3.80.10.10">
    <property type="entry name" value="Ribonuclease Inhibitor"/>
    <property type="match status" value="1"/>
</dbReference>
<dbReference type="OrthoDB" id="2151624at2759"/>
<reference evidence="13" key="2">
    <citation type="submission" date="2020-08" db="EMBL/GenBank/DDBJ databases">
        <title>Plant Genome Project.</title>
        <authorList>
            <person name="Zhang R.-G."/>
        </authorList>
    </citation>
    <scope>NUCLEOTIDE SEQUENCE</scope>
    <source>
        <strain evidence="13">Huo1</strain>
        <tissue evidence="13">Leaf</tissue>
    </source>
</reference>
<evidence type="ECO:0000313" key="14">
    <source>
        <dbReference type="Proteomes" id="UP000298416"/>
    </source>
</evidence>
<evidence type="ECO:0000259" key="12">
    <source>
        <dbReference type="Pfam" id="PF08263"/>
    </source>
</evidence>
<dbReference type="AlphaFoldDB" id="A0A8X8XP97"/>
<keyword evidence="6" id="KW-0732">Signal</keyword>
<sequence length="228" mass="24681">MVGVSMRILSGFGAYSGFITILAWLLLTESFGSFAQNDVDCLRAIKSSLEDPLGYLGSWDFSNNSRTSICKFIGIECWHQDDNRILNIRLSDMGLKGGFPQGIVGCKSLTGLDLSRNNIRGNIPNNVSKLIGFVTSLDLSYNQLSGEIPVDLANCSFLNVLRLDSNHLTGQIPLQLSQLTRLKTFSVANNRLSGQVPTFANANIPAESYANNSGLCGGPLSPCRKVEG</sequence>
<dbReference type="InterPro" id="IPR032675">
    <property type="entry name" value="LRR_dom_sf"/>
</dbReference>
<keyword evidence="5" id="KW-0812">Transmembrane</keyword>
<proteinExistence type="inferred from homology"/>
<protein>
    <recommendedName>
        <fullName evidence="12">Leucine-rich repeat-containing N-terminal plant-type domain-containing protein</fullName>
    </recommendedName>
</protein>
<dbReference type="InterPro" id="IPR013210">
    <property type="entry name" value="LRR_N_plant-typ"/>
</dbReference>
<dbReference type="EMBL" id="PNBA02000007">
    <property type="protein sequence ID" value="KAG6418020.1"/>
    <property type="molecule type" value="Genomic_DNA"/>
</dbReference>
<dbReference type="Pfam" id="PF08263">
    <property type="entry name" value="LRRNT_2"/>
    <property type="match status" value="1"/>
</dbReference>
<keyword evidence="14" id="KW-1185">Reference proteome</keyword>
<organism evidence="13">
    <name type="scientific">Salvia splendens</name>
    <name type="common">Scarlet sage</name>
    <dbReference type="NCBI Taxonomy" id="180675"/>
    <lineage>
        <taxon>Eukaryota</taxon>
        <taxon>Viridiplantae</taxon>
        <taxon>Streptophyta</taxon>
        <taxon>Embryophyta</taxon>
        <taxon>Tracheophyta</taxon>
        <taxon>Spermatophyta</taxon>
        <taxon>Magnoliopsida</taxon>
        <taxon>eudicotyledons</taxon>
        <taxon>Gunneridae</taxon>
        <taxon>Pentapetalae</taxon>
        <taxon>asterids</taxon>
        <taxon>lamiids</taxon>
        <taxon>Lamiales</taxon>
        <taxon>Lamiaceae</taxon>
        <taxon>Nepetoideae</taxon>
        <taxon>Mentheae</taxon>
        <taxon>Salviinae</taxon>
        <taxon>Salvia</taxon>
        <taxon>Salvia subgen. Calosphace</taxon>
        <taxon>core Calosphace</taxon>
    </lineage>
</organism>
<dbReference type="SUPFAM" id="SSF52058">
    <property type="entry name" value="L domain-like"/>
    <property type="match status" value="1"/>
</dbReference>
<evidence type="ECO:0000256" key="8">
    <source>
        <dbReference type="ARBA" id="ARBA00022989"/>
    </source>
</evidence>
<keyword evidence="9" id="KW-0472">Membrane</keyword>
<dbReference type="GO" id="GO:0005886">
    <property type="term" value="C:plasma membrane"/>
    <property type="evidence" value="ECO:0007669"/>
    <property type="project" value="UniProtKB-SubCell"/>
</dbReference>
<name>A0A8X8XP97_SALSN</name>
<reference evidence="13" key="1">
    <citation type="submission" date="2018-01" db="EMBL/GenBank/DDBJ databases">
        <authorList>
            <person name="Mao J.F."/>
        </authorList>
    </citation>
    <scope>NUCLEOTIDE SEQUENCE</scope>
    <source>
        <strain evidence="13">Huo1</strain>
        <tissue evidence="13">Leaf</tissue>
    </source>
</reference>
<feature type="domain" description="Leucine-rich repeat-containing N-terminal plant-type" evidence="12">
    <location>
        <begin position="36"/>
        <end position="78"/>
    </location>
</feature>
<keyword evidence="4" id="KW-0433">Leucine-rich repeat</keyword>
<keyword evidence="11" id="KW-0325">Glycoprotein</keyword>
<evidence type="ECO:0000256" key="3">
    <source>
        <dbReference type="ARBA" id="ARBA00022475"/>
    </source>
</evidence>
<gene>
    <name evidence="13" type="ORF">SASPL_120218</name>
</gene>
<evidence type="ECO:0000256" key="1">
    <source>
        <dbReference type="ARBA" id="ARBA00004251"/>
    </source>
</evidence>
<comment type="caution">
    <text evidence="13">The sequence shown here is derived from an EMBL/GenBank/DDBJ whole genome shotgun (WGS) entry which is preliminary data.</text>
</comment>
<evidence type="ECO:0000256" key="2">
    <source>
        <dbReference type="ARBA" id="ARBA00009592"/>
    </source>
</evidence>
<keyword evidence="8" id="KW-1133">Transmembrane helix</keyword>
<evidence type="ECO:0000256" key="5">
    <source>
        <dbReference type="ARBA" id="ARBA00022692"/>
    </source>
</evidence>
<evidence type="ECO:0000256" key="4">
    <source>
        <dbReference type="ARBA" id="ARBA00022614"/>
    </source>
</evidence>
<comment type="similarity">
    <text evidence="2">Belongs to the RLP family.</text>
</comment>
<dbReference type="Proteomes" id="UP000298416">
    <property type="component" value="Unassembled WGS sequence"/>
</dbReference>
<evidence type="ECO:0000256" key="7">
    <source>
        <dbReference type="ARBA" id="ARBA00022737"/>
    </source>
</evidence>
<dbReference type="PANTHER" id="PTHR27004">
    <property type="entry name" value="RECEPTOR-LIKE PROTEIN 12 ISOFORM X1"/>
    <property type="match status" value="1"/>
</dbReference>
<evidence type="ECO:0000256" key="11">
    <source>
        <dbReference type="ARBA" id="ARBA00023180"/>
    </source>
</evidence>
<dbReference type="InterPro" id="IPR001611">
    <property type="entry name" value="Leu-rich_rpt"/>
</dbReference>
<keyword evidence="3" id="KW-1003">Cell membrane</keyword>